<protein>
    <submittedName>
        <fullName evidence="5 6">Transcription termination factor MTERF2, chloroplastic-like</fullName>
    </submittedName>
</protein>
<dbReference type="PANTHER" id="PTHR13068:SF236">
    <property type="entry name" value="OS02G0749800 PROTEIN"/>
    <property type="match status" value="1"/>
</dbReference>
<dbReference type="InterPro" id="IPR038538">
    <property type="entry name" value="MTERF_sf"/>
</dbReference>
<dbReference type="FunFam" id="1.25.70.10:FF:000001">
    <property type="entry name" value="Mitochondrial transcription termination factor-like"/>
    <property type="match status" value="1"/>
</dbReference>
<dbReference type="Pfam" id="PF02536">
    <property type="entry name" value="mTERF"/>
    <property type="match status" value="2"/>
</dbReference>
<keyword evidence="2" id="KW-0805">Transcription regulation</keyword>
<sequence length="384" mass="43358">MLLQRRLFYLLPYSAPRITTLAPFSHHLLISILRFSAPTTQTPSPTPPFIVEFLLNSCGLSSSKAIEASKHLAHFKSPAQPTSVIQFLQQLGLSDSHIRISISKCPRLLCANVEKTLRPKIRSLREMGFSEAELGQLISANPNVLRVRNPRPKIEFWRDFFSSNEELFKAIGRDAYLLSSSLSKRIIPNISLLRECCIPDHRIAKMMLSTRFVARKPSLIQAAVKRADELGVPRSSGSFPHLLQTVFNISQSTVDAKLKLFKSLGWSEAEFLSAMPKNPVLLRLSEKNVRDKMDFFMKEVGCELGYIVRRPVLLSYSLERRLIPRHLVLRTLKHEGLPGGTRDLLTAILFSEKSFIEKFVLPYRENVPGLHEAYVVACAGKAPI</sequence>
<keyword evidence="2" id="KW-0806">Transcription termination</keyword>
<organism evidence="4 6">
    <name type="scientific">Phoenix dactylifera</name>
    <name type="common">Date palm</name>
    <dbReference type="NCBI Taxonomy" id="42345"/>
    <lineage>
        <taxon>Eukaryota</taxon>
        <taxon>Viridiplantae</taxon>
        <taxon>Streptophyta</taxon>
        <taxon>Embryophyta</taxon>
        <taxon>Tracheophyta</taxon>
        <taxon>Spermatophyta</taxon>
        <taxon>Magnoliopsida</taxon>
        <taxon>Liliopsida</taxon>
        <taxon>Arecaceae</taxon>
        <taxon>Coryphoideae</taxon>
        <taxon>Phoeniceae</taxon>
        <taxon>Phoenix</taxon>
    </lineage>
</organism>
<dbReference type="OrthoDB" id="641315at2759"/>
<accession>A0A8B8ZIM0</accession>
<dbReference type="Proteomes" id="UP000228380">
    <property type="component" value="Unplaced"/>
</dbReference>
<dbReference type="GeneID" id="103715238"/>
<gene>
    <name evidence="5 6" type="primary">LOC103715238</name>
</gene>
<dbReference type="Gene3D" id="1.25.70.10">
    <property type="entry name" value="Transcription termination factor 3, mitochondrial"/>
    <property type="match status" value="2"/>
</dbReference>
<keyword evidence="3" id="KW-0809">Transit peptide</keyword>
<dbReference type="RefSeq" id="XP_008801029.2">
    <property type="nucleotide sequence ID" value="XM_008802807.4"/>
</dbReference>
<keyword evidence="2" id="KW-0804">Transcription</keyword>
<dbReference type="InterPro" id="IPR003690">
    <property type="entry name" value="MTERF"/>
</dbReference>
<dbReference type="RefSeq" id="XP_038973142.1">
    <property type="nucleotide sequence ID" value="XM_039117214.1"/>
</dbReference>
<dbReference type="GO" id="GO:0006353">
    <property type="term" value="P:DNA-templated transcription termination"/>
    <property type="evidence" value="ECO:0007669"/>
    <property type="project" value="UniProtKB-KW"/>
</dbReference>
<comment type="similarity">
    <text evidence="1">Belongs to the mTERF family.</text>
</comment>
<dbReference type="SMART" id="SM00733">
    <property type="entry name" value="Mterf"/>
    <property type="match status" value="5"/>
</dbReference>
<dbReference type="PANTHER" id="PTHR13068">
    <property type="entry name" value="CGI-12 PROTEIN-RELATED"/>
    <property type="match status" value="1"/>
</dbReference>
<evidence type="ECO:0000313" key="4">
    <source>
        <dbReference type="Proteomes" id="UP000228380"/>
    </source>
</evidence>
<name>A0A8B8ZIM0_PHODC</name>
<evidence type="ECO:0000313" key="6">
    <source>
        <dbReference type="RefSeq" id="XP_038973142.1"/>
    </source>
</evidence>
<evidence type="ECO:0000256" key="2">
    <source>
        <dbReference type="ARBA" id="ARBA00022472"/>
    </source>
</evidence>
<evidence type="ECO:0000256" key="3">
    <source>
        <dbReference type="ARBA" id="ARBA00022946"/>
    </source>
</evidence>
<evidence type="ECO:0000313" key="5">
    <source>
        <dbReference type="RefSeq" id="XP_008801029.2"/>
    </source>
</evidence>
<reference evidence="5 6" key="1">
    <citation type="submission" date="2025-04" db="UniProtKB">
        <authorList>
            <consortium name="RefSeq"/>
        </authorList>
    </citation>
    <scope>IDENTIFICATION</scope>
    <source>
        <tissue evidence="5 6">Young leaves</tissue>
    </source>
</reference>
<keyword evidence="4" id="KW-1185">Reference proteome</keyword>
<dbReference type="AlphaFoldDB" id="A0A8B8ZIM0"/>
<evidence type="ECO:0000256" key="1">
    <source>
        <dbReference type="ARBA" id="ARBA00007692"/>
    </source>
</evidence>
<dbReference type="GO" id="GO:0003676">
    <property type="term" value="F:nucleic acid binding"/>
    <property type="evidence" value="ECO:0007669"/>
    <property type="project" value="InterPro"/>
</dbReference>
<proteinExistence type="inferred from homology"/>
<dbReference type="KEGG" id="pda:103715238"/>